<evidence type="ECO:0000313" key="2">
    <source>
        <dbReference type="Proteomes" id="UP001528920"/>
    </source>
</evidence>
<organism evidence="1 2">
    <name type="scientific">Paralabilibaculum antarcticum</name>
    <dbReference type="NCBI Taxonomy" id="2912572"/>
    <lineage>
        <taxon>Bacteria</taxon>
        <taxon>Pseudomonadati</taxon>
        <taxon>Bacteroidota</taxon>
        <taxon>Bacteroidia</taxon>
        <taxon>Marinilabiliales</taxon>
        <taxon>Marinifilaceae</taxon>
        <taxon>Paralabilibaculum</taxon>
    </lineage>
</organism>
<accession>A0ABT5VV86</accession>
<reference evidence="1 2" key="1">
    <citation type="submission" date="2022-01" db="EMBL/GenBank/DDBJ databases">
        <title>Labilibaculum sp. nov, a marine bacterium isolated from Antarctica.</title>
        <authorList>
            <person name="Dai W."/>
        </authorList>
    </citation>
    <scope>NUCLEOTIDE SEQUENCE [LARGE SCALE GENOMIC DNA]</scope>
    <source>
        <strain evidence="1 2">DW002</strain>
    </source>
</reference>
<dbReference type="PROSITE" id="PS51257">
    <property type="entry name" value="PROKAR_LIPOPROTEIN"/>
    <property type="match status" value="1"/>
</dbReference>
<dbReference type="Proteomes" id="UP001528920">
    <property type="component" value="Unassembled WGS sequence"/>
</dbReference>
<dbReference type="Pfam" id="PF14054">
    <property type="entry name" value="DUF4249"/>
    <property type="match status" value="1"/>
</dbReference>
<gene>
    <name evidence="1" type="ORF">L3049_15065</name>
</gene>
<sequence>MNITKLKRLILPFLFVPIFLSCTERYSPKINGNFSVLVVDGKISNENIPIQIRLYKTVSMDSVTTRDSVNPEGDAIINIFNDKGDSDIFQEIEPGLYQNESSDFRGEIGTSYWIKIITKDGLEYESEPEIMSPPVEITNIYGEDYKQFISKDVERSAVKLYFDAVDQSNSVSYLRWESQESWEWQTPFHINVVDSLLFTSEPASVCYKQIYNNEISVYDASILDTKSLKKLPTISINSTEQKLLFDYHLHINVRSISANNYKFWDHIKQINQSSGNLYDRTPGNVEGNIYCCDGDHSVVGYFEVSSVSAKGKSFNRDMFQTNFEYFPPECVEKSRRKARPDPTIYYVTRIEYDKGDAVYFYRYIYCYDCSYEFPITKPSFWQ</sequence>
<dbReference type="EMBL" id="JAKJSC010000003">
    <property type="protein sequence ID" value="MDE5419319.1"/>
    <property type="molecule type" value="Genomic_DNA"/>
</dbReference>
<keyword evidence="2" id="KW-1185">Reference proteome</keyword>
<evidence type="ECO:0000313" key="1">
    <source>
        <dbReference type="EMBL" id="MDE5419319.1"/>
    </source>
</evidence>
<protein>
    <submittedName>
        <fullName evidence="1">DUF4249 domain-containing protein</fullName>
    </submittedName>
</protein>
<dbReference type="RefSeq" id="WP_275110649.1">
    <property type="nucleotide sequence ID" value="NZ_JAKJSC010000003.1"/>
</dbReference>
<dbReference type="InterPro" id="IPR025345">
    <property type="entry name" value="DUF4249"/>
</dbReference>
<name>A0ABT5VV86_9BACT</name>
<comment type="caution">
    <text evidence="1">The sequence shown here is derived from an EMBL/GenBank/DDBJ whole genome shotgun (WGS) entry which is preliminary data.</text>
</comment>
<proteinExistence type="predicted"/>